<feature type="transmembrane region" description="Helical" evidence="1">
    <location>
        <begin position="468"/>
        <end position="488"/>
    </location>
</feature>
<dbReference type="KEGG" id="ehn:H9Q80_15140"/>
<keyword evidence="1" id="KW-0812">Transmembrane</keyword>
<gene>
    <name evidence="5" type="ORF">H9Q80_15140</name>
</gene>
<dbReference type="Proteomes" id="UP000515856">
    <property type="component" value="Chromosome"/>
</dbReference>
<feature type="domain" description="DUF2207" evidence="3">
    <location>
        <begin position="28"/>
        <end position="194"/>
    </location>
</feature>
<feature type="domain" description="Predicted membrane protein YciQ-like C-terminal" evidence="4">
    <location>
        <begin position="261"/>
        <end position="548"/>
    </location>
</feature>
<dbReference type="InterPro" id="IPR048389">
    <property type="entry name" value="YciQ-like_C"/>
</dbReference>
<dbReference type="Pfam" id="PF20990">
    <property type="entry name" value="DUF2207_C"/>
    <property type="match status" value="1"/>
</dbReference>
<evidence type="ECO:0000256" key="2">
    <source>
        <dbReference type="SAM" id="SignalP"/>
    </source>
</evidence>
<dbReference type="InterPro" id="IPR018702">
    <property type="entry name" value="DUF2207"/>
</dbReference>
<feature type="transmembrane region" description="Helical" evidence="1">
    <location>
        <begin position="439"/>
        <end position="462"/>
    </location>
</feature>
<feature type="signal peptide" evidence="2">
    <location>
        <begin position="1"/>
        <end position="23"/>
    </location>
</feature>
<feature type="transmembrane region" description="Helical" evidence="1">
    <location>
        <begin position="375"/>
        <end position="398"/>
    </location>
</feature>
<organism evidence="5 6">
    <name type="scientific">[Eubacterium] hominis</name>
    <dbReference type="NCBI Taxonomy" id="2764325"/>
    <lineage>
        <taxon>Bacteria</taxon>
        <taxon>Bacillati</taxon>
        <taxon>Bacillota</taxon>
        <taxon>Erysipelotrichia</taxon>
        <taxon>Erysipelotrichales</taxon>
        <taxon>Erysipelotrichaceae</taxon>
        <taxon>Amedibacillus</taxon>
    </lineage>
</organism>
<evidence type="ECO:0000313" key="6">
    <source>
        <dbReference type="Proteomes" id="UP000515856"/>
    </source>
</evidence>
<keyword evidence="2" id="KW-0732">Signal</keyword>
<reference evidence="5 6" key="1">
    <citation type="submission" date="2020-08" db="EMBL/GenBank/DDBJ databases">
        <authorList>
            <person name="Liu C."/>
            <person name="Sun Q."/>
        </authorList>
    </citation>
    <scope>NUCLEOTIDE SEQUENCE [LARGE SCALE GENOMIC DNA]</scope>
    <source>
        <strain evidence="5 6">NSJ-61</strain>
    </source>
</reference>
<name>A0A7G9GL85_9FIRM</name>
<evidence type="ECO:0000259" key="3">
    <source>
        <dbReference type="Pfam" id="PF09972"/>
    </source>
</evidence>
<keyword evidence="1" id="KW-0472">Membrane</keyword>
<keyword evidence="6" id="KW-1185">Reference proteome</keyword>
<dbReference type="RefSeq" id="WP_117452415.1">
    <property type="nucleotide sequence ID" value="NZ_CP060636.1"/>
</dbReference>
<dbReference type="Pfam" id="PF09972">
    <property type="entry name" value="DUF2207"/>
    <property type="match status" value="1"/>
</dbReference>
<sequence>MKKISLWIMIMVCCMMSLTPLSAKEAFDIEKANIEMVVHENGSIDITETYDLKFLQRRHGFYRNIPTVYDMDWNVDGVKEKKSYYFPISHIECDGPYKVEKNYDGISIRLGDEDEEVIGKQSYRLSYRVQTKDLDLDGIQMLYWNLIGSFDTTIKDFTYRITMPKVFDSENIYVSTGRYGQNNNKLSVKVDGNIISGHNTKMLFSQEQATIMVNLPKDYFTFTKDKNYDTYVIGITLIILLGSLILFIRFGKDDEVIVTVEFDPPKDLDSAGVGYVIDHIVDDRDAVSLILKWANNGNILIHDENEGFQLEKRKELGIEANDYERTLFSAIFSKDYIVKEDDLKTEKMSKAMNETKIQIQNHFKKENQVYMKASLVLQCVMLFIVVLPQAIASFAGAYAKYDAISLSLPFMIPSLILLITIIPWILFIRKRYAMKRSTFFILMIVLLICNGICIGAGVILQMQLETSWYVILLTTLVTLGLLVIMVFMDKRSKKGNAWLGQILGLKEFIESCEKDRIEALAKDDPYAFFKVLPYAYVLGISDVWVKKFENIGLPNPGWYVGNQGDVFMSMLWWNHFHYCMRDISKAVCYIPPAKSGSGGGSFSSGGFGGGGFSGGGFGGGSGGSW</sequence>
<evidence type="ECO:0000313" key="5">
    <source>
        <dbReference type="EMBL" id="QNM11567.1"/>
    </source>
</evidence>
<dbReference type="EMBL" id="CP060636">
    <property type="protein sequence ID" value="QNM11567.1"/>
    <property type="molecule type" value="Genomic_DNA"/>
</dbReference>
<proteinExistence type="predicted"/>
<feature type="transmembrane region" description="Helical" evidence="1">
    <location>
        <begin position="230"/>
        <end position="248"/>
    </location>
</feature>
<protein>
    <submittedName>
        <fullName evidence="5">DUF2207 domain-containing protein</fullName>
    </submittedName>
</protein>
<evidence type="ECO:0000256" key="1">
    <source>
        <dbReference type="SAM" id="Phobius"/>
    </source>
</evidence>
<accession>A0A7G9GL85</accession>
<dbReference type="AlphaFoldDB" id="A0A7G9GL85"/>
<feature type="chain" id="PRO_5028839268" evidence="2">
    <location>
        <begin position="24"/>
        <end position="625"/>
    </location>
</feature>
<keyword evidence="1" id="KW-1133">Transmembrane helix</keyword>
<feature type="transmembrane region" description="Helical" evidence="1">
    <location>
        <begin position="404"/>
        <end position="427"/>
    </location>
</feature>
<evidence type="ECO:0000259" key="4">
    <source>
        <dbReference type="Pfam" id="PF20990"/>
    </source>
</evidence>